<dbReference type="InterPro" id="IPR005828">
    <property type="entry name" value="MFS_sugar_transport-like"/>
</dbReference>
<evidence type="ECO:0000313" key="12">
    <source>
        <dbReference type="EMBL" id="KAL3407967.1"/>
    </source>
</evidence>
<accession>A0ABD2XUU5</accession>
<comment type="caution">
    <text evidence="12">The sequence shown here is derived from an EMBL/GenBank/DDBJ whole genome shotgun (WGS) entry which is preliminary data.</text>
</comment>
<evidence type="ECO:0000256" key="4">
    <source>
        <dbReference type="ARBA" id="ARBA00022597"/>
    </source>
</evidence>
<evidence type="ECO:0000256" key="3">
    <source>
        <dbReference type="ARBA" id="ARBA00022475"/>
    </source>
</evidence>
<dbReference type="InterPro" id="IPR050549">
    <property type="entry name" value="MFS_Trehalose_Transporter"/>
</dbReference>
<evidence type="ECO:0000256" key="7">
    <source>
        <dbReference type="ARBA" id="ARBA00023136"/>
    </source>
</evidence>
<evidence type="ECO:0000259" key="11">
    <source>
        <dbReference type="PROSITE" id="PS50850"/>
    </source>
</evidence>
<dbReference type="Gene3D" id="1.20.1250.20">
    <property type="entry name" value="MFS general substrate transporter like domains"/>
    <property type="match status" value="1"/>
</dbReference>
<feature type="transmembrane region" description="Helical" evidence="10">
    <location>
        <begin position="228"/>
        <end position="245"/>
    </location>
</feature>
<dbReference type="SUPFAM" id="SSF103473">
    <property type="entry name" value="MFS general substrate transporter"/>
    <property type="match status" value="1"/>
</dbReference>
<evidence type="ECO:0000256" key="10">
    <source>
        <dbReference type="SAM" id="Phobius"/>
    </source>
</evidence>
<dbReference type="InterPro" id="IPR036259">
    <property type="entry name" value="MFS_trans_sf"/>
</dbReference>
<dbReference type="PROSITE" id="PS50850">
    <property type="entry name" value="MFS"/>
    <property type="match status" value="1"/>
</dbReference>
<dbReference type="GO" id="GO:0005886">
    <property type="term" value="C:plasma membrane"/>
    <property type="evidence" value="ECO:0007669"/>
    <property type="project" value="UniProtKB-SubCell"/>
</dbReference>
<dbReference type="PANTHER" id="PTHR48021">
    <property type="match status" value="1"/>
</dbReference>
<reference evidence="12 13" key="1">
    <citation type="journal article" date="2024" name="bioRxiv">
        <title>A reference genome for Trichogramma kaykai: A tiny desert-dwelling parasitoid wasp with competing sex-ratio distorters.</title>
        <authorList>
            <person name="Culotta J."/>
            <person name="Lindsey A.R."/>
        </authorList>
    </citation>
    <scope>NUCLEOTIDE SEQUENCE [LARGE SCALE GENOMIC DNA]</scope>
    <source>
        <strain evidence="12 13">KSX58</strain>
    </source>
</reference>
<dbReference type="PANTHER" id="PTHR48021:SF1">
    <property type="entry name" value="GH07001P-RELATED"/>
    <property type="match status" value="1"/>
</dbReference>
<feature type="transmembrane region" description="Helical" evidence="10">
    <location>
        <begin position="374"/>
        <end position="396"/>
    </location>
</feature>
<evidence type="ECO:0000256" key="1">
    <source>
        <dbReference type="ARBA" id="ARBA00004651"/>
    </source>
</evidence>
<keyword evidence="7 10" id="KW-0472">Membrane</keyword>
<dbReference type="Proteomes" id="UP001627154">
    <property type="component" value="Unassembled WGS sequence"/>
</dbReference>
<feature type="transmembrane region" description="Helical" evidence="10">
    <location>
        <begin position="67"/>
        <end position="92"/>
    </location>
</feature>
<evidence type="ECO:0000256" key="9">
    <source>
        <dbReference type="SAM" id="MobiDB-lite"/>
    </source>
</evidence>
<keyword evidence="3" id="KW-1003">Cell membrane</keyword>
<feature type="region of interest" description="Disordered" evidence="9">
    <location>
        <begin position="29"/>
        <end position="50"/>
    </location>
</feature>
<feature type="transmembrane region" description="Helical" evidence="10">
    <location>
        <begin position="444"/>
        <end position="463"/>
    </location>
</feature>
<gene>
    <name evidence="12" type="ORF">TKK_000194</name>
</gene>
<keyword evidence="6 10" id="KW-1133">Transmembrane helix</keyword>
<comment type="subcellular location">
    <subcellularLocation>
        <location evidence="1">Cell membrane</location>
        <topology evidence="1">Multi-pass membrane protein</topology>
    </subcellularLocation>
</comment>
<dbReference type="InterPro" id="IPR003663">
    <property type="entry name" value="Sugar/inositol_transpt"/>
</dbReference>
<evidence type="ECO:0000256" key="8">
    <source>
        <dbReference type="ARBA" id="ARBA00023180"/>
    </source>
</evidence>
<feature type="transmembrane region" description="Helical" evidence="10">
    <location>
        <begin position="475"/>
        <end position="495"/>
    </location>
</feature>
<feature type="transmembrane region" description="Helical" evidence="10">
    <location>
        <begin position="171"/>
        <end position="188"/>
    </location>
</feature>
<keyword evidence="13" id="KW-1185">Reference proteome</keyword>
<organism evidence="12 13">
    <name type="scientific">Trichogramma kaykai</name>
    <dbReference type="NCBI Taxonomy" id="54128"/>
    <lineage>
        <taxon>Eukaryota</taxon>
        <taxon>Metazoa</taxon>
        <taxon>Ecdysozoa</taxon>
        <taxon>Arthropoda</taxon>
        <taxon>Hexapoda</taxon>
        <taxon>Insecta</taxon>
        <taxon>Pterygota</taxon>
        <taxon>Neoptera</taxon>
        <taxon>Endopterygota</taxon>
        <taxon>Hymenoptera</taxon>
        <taxon>Apocrita</taxon>
        <taxon>Proctotrupomorpha</taxon>
        <taxon>Chalcidoidea</taxon>
        <taxon>Trichogrammatidae</taxon>
        <taxon>Trichogramma</taxon>
    </lineage>
</organism>
<dbReference type="EMBL" id="JBJJXI010000002">
    <property type="protein sequence ID" value="KAL3407967.1"/>
    <property type="molecule type" value="Genomic_DNA"/>
</dbReference>
<evidence type="ECO:0000256" key="6">
    <source>
        <dbReference type="ARBA" id="ARBA00022989"/>
    </source>
</evidence>
<dbReference type="FunFam" id="1.20.1250.20:FF:000218">
    <property type="entry name" value="facilitated trehalose transporter Tret1"/>
    <property type="match status" value="1"/>
</dbReference>
<dbReference type="PRINTS" id="PR00171">
    <property type="entry name" value="SUGRTRNSPORT"/>
</dbReference>
<dbReference type="Pfam" id="PF00083">
    <property type="entry name" value="Sugar_tr"/>
    <property type="match status" value="1"/>
</dbReference>
<keyword evidence="2" id="KW-0813">Transport</keyword>
<feature type="transmembrane region" description="Helical" evidence="10">
    <location>
        <begin position="308"/>
        <end position="328"/>
    </location>
</feature>
<dbReference type="InterPro" id="IPR020846">
    <property type="entry name" value="MFS_dom"/>
</dbReference>
<feature type="transmembrane region" description="Helical" evidence="10">
    <location>
        <begin position="200"/>
        <end position="222"/>
    </location>
</feature>
<feature type="domain" description="Major facilitator superfamily (MFS) profile" evidence="11">
    <location>
        <begin position="69"/>
        <end position="499"/>
    </location>
</feature>
<evidence type="ECO:0000256" key="5">
    <source>
        <dbReference type="ARBA" id="ARBA00022692"/>
    </source>
</evidence>
<protein>
    <recommendedName>
        <fullName evidence="11">Major facilitator superfamily (MFS) profile domain-containing protein</fullName>
    </recommendedName>
</protein>
<keyword evidence="8" id="KW-0325">Glycoprotein</keyword>
<evidence type="ECO:0000313" key="13">
    <source>
        <dbReference type="Proteomes" id="UP001627154"/>
    </source>
</evidence>
<feature type="transmembrane region" description="Helical" evidence="10">
    <location>
        <begin position="112"/>
        <end position="134"/>
    </location>
</feature>
<name>A0ABD2XUU5_9HYME</name>
<feature type="transmembrane region" description="Helical" evidence="10">
    <location>
        <begin position="348"/>
        <end position="367"/>
    </location>
</feature>
<evidence type="ECO:0000256" key="2">
    <source>
        <dbReference type="ARBA" id="ARBA00022448"/>
    </source>
</evidence>
<sequence>MIDLRRFSNFATTTAAAVEKPRRIKDDDRRFFSAGGEDPETHQGTSECNRSPELKTKKSIFVRLKNLYPQCLAALAVWLITLELGIMIVWSSPYLAQLTVPDSPLPLTLTEASWVASLLYIGRIIGAILGTYLVNEYGSRKTVLKTAAPMALGWILTYCATSPAYLYAARISLGIGFGLGYSGFALYLGEVAAPRIRGTLVSFAILGGSYGNLLVSFTGANMSMQHTSIMYFVPCLCIMILLLYLPDSPHHLAKLGKLDEARKSLIWYRHSEDIDQELDGIVVYVKASTASSFREKLGEFRKPHVRNATILVMMLFAFMQLSGLNNVMFYMEIILKNAHLDMIEPSSAVTYAIIASIVTGNLCVGLYDKFGRRLLLIMSSVNVSLSLAGLGAHFALESAGVQWVGSQWLPLLSIFAFITNFVVGLASIPSIVSSEVYSADIKPVAACMANLTAAAAAFLTSKAYQPMVDAYGEAFVFFTHAAITIMIVPFALIFMPETKGKSLQQIQDLLMKKS</sequence>
<proteinExistence type="predicted"/>
<feature type="transmembrane region" description="Helical" evidence="10">
    <location>
        <begin position="146"/>
        <end position="165"/>
    </location>
</feature>
<keyword evidence="5 10" id="KW-0812">Transmembrane</keyword>
<feature type="transmembrane region" description="Helical" evidence="10">
    <location>
        <begin position="408"/>
        <end position="432"/>
    </location>
</feature>
<dbReference type="AlphaFoldDB" id="A0ABD2XUU5"/>
<keyword evidence="4" id="KW-0762">Sugar transport</keyword>